<evidence type="ECO:0000256" key="8">
    <source>
        <dbReference type="RuleBase" id="RU363041"/>
    </source>
</evidence>
<comment type="caution">
    <text evidence="9">The sequence shown here is derived from an EMBL/GenBank/DDBJ whole genome shotgun (WGS) entry which is preliminary data.</text>
</comment>
<dbReference type="AlphaFoldDB" id="A0A2U2N4J0"/>
<dbReference type="InterPro" id="IPR052017">
    <property type="entry name" value="TSUP"/>
</dbReference>
<proteinExistence type="inferred from homology"/>
<keyword evidence="5 8" id="KW-0812">Transmembrane</keyword>
<sequence length="247" mass="25867">MPDAATVLAVTLTFLLAGAVKGVVGLGLPSIALALLTATQGLHSAMALLIMPSLVTNVWQALSGGYGRRTLARVWPFLLAATLTVWVGALALRRIDVAWLSGLLGVLLAAYALFALMRAAVRIPPATERWAGPLLGGINGVLTGMTGAFAFPGVLYLQGLGLPRDQLVQAMGMLFTASTLALALALGGQQLLGWDTGLLSTGAVLPALLGMALGRRLRHRLPEPVFRRVFFLALLGLGLYILVQAVR</sequence>
<dbReference type="Proteomes" id="UP000245474">
    <property type="component" value="Unassembled WGS sequence"/>
</dbReference>
<feature type="transmembrane region" description="Helical" evidence="8">
    <location>
        <begin position="192"/>
        <end position="213"/>
    </location>
</feature>
<organism evidence="9 10">
    <name type="scientific">Sediminicurvatus halobius</name>
    <dbReference type="NCBI Taxonomy" id="2182432"/>
    <lineage>
        <taxon>Bacteria</taxon>
        <taxon>Pseudomonadati</taxon>
        <taxon>Pseudomonadota</taxon>
        <taxon>Gammaproteobacteria</taxon>
        <taxon>Chromatiales</taxon>
        <taxon>Ectothiorhodospiraceae</taxon>
        <taxon>Sediminicurvatus</taxon>
    </lineage>
</organism>
<comment type="subcellular location">
    <subcellularLocation>
        <location evidence="1 8">Cell membrane</location>
        <topology evidence="1 8">Multi-pass membrane protein</topology>
    </subcellularLocation>
</comment>
<dbReference type="EMBL" id="QFFI01000007">
    <property type="protein sequence ID" value="PWG64020.1"/>
    <property type="molecule type" value="Genomic_DNA"/>
</dbReference>
<evidence type="ECO:0000256" key="2">
    <source>
        <dbReference type="ARBA" id="ARBA00009142"/>
    </source>
</evidence>
<keyword evidence="3" id="KW-0813">Transport</keyword>
<feature type="transmembrane region" description="Helical" evidence="8">
    <location>
        <begin position="225"/>
        <end position="243"/>
    </location>
</feature>
<dbReference type="PANTHER" id="PTHR30269">
    <property type="entry name" value="TRANSMEMBRANE PROTEIN YFCA"/>
    <property type="match status" value="1"/>
</dbReference>
<keyword evidence="6 8" id="KW-1133">Transmembrane helix</keyword>
<comment type="similarity">
    <text evidence="2 8">Belongs to the 4-toluene sulfonate uptake permease (TSUP) (TC 2.A.102) family.</text>
</comment>
<evidence type="ECO:0000313" key="10">
    <source>
        <dbReference type="Proteomes" id="UP000245474"/>
    </source>
</evidence>
<dbReference type="RefSeq" id="WP_109677217.1">
    <property type="nucleotide sequence ID" value="NZ_CP086615.1"/>
</dbReference>
<evidence type="ECO:0000256" key="5">
    <source>
        <dbReference type="ARBA" id="ARBA00022692"/>
    </source>
</evidence>
<evidence type="ECO:0000256" key="1">
    <source>
        <dbReference type="ARBA" id="ARBA00004651"/>
    </source>
</evidence>
<dbReference type="GO" id="GO:0005886">
    <property type="term" value="C:plasma membrane"/>
    <property type="evidence" value="ECO:0007669"/>
    <property type="project" value="UniProtKB-SubCell"/>
</dbReference>
<keyword evidence="10" id="KW-1185">Reference proteome</keyword>
<name>A0A2U2N4J0_9GAMM</name>
<evidence type="ECO:0000256" key="4">
    <source>
        <dbReference type="ARBA" id="ARBA00022475"/>
    </source>
</evidence>
<keyword evidence="4 8" id="KW-1003">Cell membrane</keyword>
<feature type="transmembrane region" description="Helical" evidence="8">
    <location>
        <begin position="74"/>
        <end position="92"/>
    </location>
</feature>
<evidence type="ECO:0000256" key="6">
    <source>
        <dbReference type="ARBA" id="ARBA00022989"/>
    </source>
</evidence>
<evidence type="ECO:0000256" key="7">
    <source>
        <dbReference type="ARBA" id="ARBA00023136"/>
    </source>
</evidence>
<evidence type="ECO:0000313" key="9">
    <source>
        <dbReference type="EMBL" id="PWG64020.1"/>
    </source>
</evidence>
<dbReference type="Pfam" id="PF01925">
    <property type="entry name" value="TauE"/>
    <property type="match status" value="1"/>
</dbReference>
<protein>
    <recommendedName>
        <fullName evidence="8">Probable membrane transporter protein</fullName>
    </recommendedName>
</protein>
<evidence type="ECO:0000256" key="3">
    <source>
        <dbReference type="ARBA" id="ARBA00022448"/>
    </source>
</evidence>
<reference evidence="9 10" key="1">
    <citation type="submission" date="2018-05" db="EMBL/GenBank/DDBJ databases">
        <title>Spiribacter halobius sp. nov., a moderately halophilic bacterium isolated from marine solar saltern.</title>
        <authorList>
            <person name="Zheng W.-S."/>
            <person name="Lu D.-C."/>
            <person name="Du Z.-J."/>
        </authorList>
    </citation>
    <scope>NUCLEOTIDE SEQUENCE [LARGE SCALE GENOMIC DNA]</scope>
    <source>
        <strain evidence="9 10">E85</strain>
    </source>
</reference>
<accession>A0A2U2N4J0</accession>
<feature type="transmembrane region" description="Helical" evidence="8">
    <location>
        <begin position="98"/>
        <end position="121"/>
    </location>
</feature>
<keyword evidence="7 8" id="KW-0472">Membrane</keyword>
<dbReference type="PANTHER" id="PTHR30269:SF32">
    <property type="entry name" value="MEMBRANE TRANSPORTER PROTEIN-RELATED"/>
    <property type="match status" value="1"/>
</dbReference>
<dbReference type="InterPro" id="IPR002781">
    <property type="entry name" value="TM_pro_TauE-like"/>
</dbReference>
<dbReference type="OrthoDB" id="9800873at2"/>
<feature type="transmembrane region" description="Helical" evidence="8">
    <location>
        <begin position="167"/>
        <end position="185"/>
    </location>
</feature>
<gene>
    <name evidence="9" type="ORF">DEM34_05815</name>
</gene>
<feature type="transmembrane region" description="Helical" evidence="8">
    <location>
        <begin position="44"/>
        <end position="62"/>
    </location>
</feature>
<feature type="transmembrane region" description="Helical" evidence="8">
    <location>
        <begin position="133"/>
        <end position="155"/>
    </location>
</feature>